<name>A0A1Y2CXM2_9FUNG</name>
<organism evidence="1 2">
    <name type="scientific">Rhizoclosmatium globosum</name>
    <dbReference type="NCBI Taxonomy" id="329046"/>
    <lineage>
        <taxon>Eukaryota</taxon>
        <taxon>Fungi</taxon>
        <taxon>Fungi incertae sedis</taxon>
        <taxon>Chytridiomycota</taxon>
        <taxon>Chytridiomycota incertae sedis</taxon>
        <taxon>Chytridiomycetes</taxon>
        <taxon>Chytridiales</taxon>
        <taxon>Chytriomycetaceae</taxon>
        <taxon>Rhizoclosmatium</taxon>
    </lineage>
</organism>
<comment type="caution">
    <text evidence="1">The sequence shown here is derived from an EMBL/GenBank/DDBJ whole genome shotgun (WGS) entry which is preliminary data.</text>
</comment>
<protein>
    <submittedName>
        <fullName evidence="1">Uncharacterized protein</fullName>
    </submittedName>
</protein>
<dbReference type="Proteomes" id="UP000193642">
    <property type="component" value="Unassembled WGS sequence"/>
</dbReference>
<evidence type="ECO:0000313" key="1">
    <source>
        <dbReference type="EMBL" id="ORY51646.1"/>
    </source>
</evidence>
<feature type="non-terminal residue" evidence="1">
    <location>
        <position position="54"/>
    </location>
</feature>
<proteinExistence type="predicted"/>
<dbReference type="EMBL" id="MCGO01000005">
    <property type="protein sequence ID" value="ORY51646.1"/>
    <property type="molecule type" value="Genomic_DNA"/>
</dbReference>
<gene>
    <name evidence="1" type="ORF">BCR33DRAFT_712662</name>
</gene>
<keyword evidence="2" id="KW-1185">Reference proteome</keyword>
<reference evidence="1 2" key="1">
    <citation type="submission" date="2016-07" db="EMBL/GenBank/DDBJ databases">
        <title>Pervasive Adenine N6-methylation of Active Genes in Fungi.</title>
        <authorList>
            <consortium name="DOE Joint Genome Institute"/>
            <person name="Mondo S.J."/>
            <person name="Dannebaum R.O."/>
            <person name="Kuo R.C."/>
            <person name="Labutti K."/>
            <person name="Haridas S."/>
            <person name="Kuo A."/>
            <person name="Salamov A."/>
            <person name="Ahrendt S.R."/>
            <person name="Lipzen A."/>
            <person name="Sullivan W."/>
            <person name="Andreopoulos W.B."/>
            <person name="Clum A."/>
            <person name="Lindquist E."/>
            <person name="Daum C."/>
            <person name="Ramamoorthy G.K."/>
            <person name="Gryganskyi A."/>
            <person name="Culley D."/>
            <person name="Magnuson J.K."/>
            <person name="James T.Y."/>
            <person name="O'Malley M.A."/>
            <person name="Stajich J.E."/>
            <person name="Spatafora J.W."/>
            <person name="Visel A."/>
            <person name="Grigoriev I.V."/>
        </authorList>
    </citation>
    <scope>NUCLEOTIDE SEQUENCE [LARGE SCALE GENOMIC DNA]</scope>
    <source>
        <strain evidence="1 2">JEL800</strain>
    </source>
</reference>
<sequence>MGATRTVCYQQGPVVFIIPHSQVGFYSYTDGKFPLMRAFLRKCESDFGIAGEAG</sequence>
<accession>A0A1Y2CXM2</accession>
<evidence type="ECO:0000313" key="2">
    <source>
        <dbReference type="Proteomes" id="UP000193642"/>
    </source>
</evidence>
<dbReference type="AlphaFoldDB" id="A0A1Y2CXM2"/>